<dbReference type="Pfam" id="PF00015">
    <property type="entry name" value="MCPsignal"/>
    <property type="match status" value="1"/>
</dbReference>
<feature type="domain" description="HAMP" evidence="9">
    <location>
        <begin position="321"/>
        <end position="375"/>
    </location>
</feature>
<dbReference type="PANTHER" id="PTHR32089">
    <property type="entry name" value="METHYL-ACCEPTING CHEMOTAXIS PROTEIN MCPB"/>
    <property type="match status" value="1"/>
</dbReference>
<dbReference type="SMART" id="SM01358">
    <property type="entry name" value="HBM"/>
    <property type="match status" value="1"/>
</dbReference>
<reference evidence="11 12" key="1">
    <citation type="journal article" date="2018" name="Front. Microbiol.">
        <title>Phylogeny of Vibrio vulnificus from the Analysis of the Core-Genome: Implications for Intra-Species Taxonomy.</title>
        <authorList>
            <person name="Roig F.J."/>
            <person name="Gonzalez-Candelas F."/>
            <person name="Sanjuan E."/>
            <person name="Fouz B."/>
            <person name="Feil E.J."/>
            <person name="Llorens C."/>
            <person name="Baker-Austin C."/>
            <person name="Oliver J.D."/>
            <person name="Danin-Poleg Y."/>
            <person name="Gibas C.J."/>
            <person name="Kashi Y."/>
            <person name="Gulig P.A."/>
            <person name="Morrison S.S."/>
            <person name="Amaro C."/>
        </authorList>
    </citation>
    <scope>NUCLEOTIDE SEQUENCE [LARGE SCALE GENOMIC DNA]</scope>
    <source>
        <strain evidence="11 12">CECT4608</strain>
    </source>
</reference>
<name>A0A2S3R4A2_VIBVL</name>
<dbReference type="Gene3D" id="1.10.287.950">
    <property type="entry name" value="Methyl-accepting chemotaxis protein"/>
    <property type="match status" value="1"/>
</dbReference>
<dbReference type="SUPFAM" id="SSF58104">
    <property type="entry name" value="Methyl-accepting chemotaxis protein (MCP) signaling domain"/>
    <property type="match status" value="1"/>
</dbReference>
<dbReference type="SMART" id="SM00304">
    <property type="entry name" value="HAMP"/>
    <property type="match status" value="1"/>
</dbReference>
<dbReference type="PANTHER" id="PTHR32089:SF120">
    <property type="entry name" value="METHYL-ACCEPTING CHEMOTAXIS PROTEIN TLPQ"/>
    <property type="match status" value="1"/>
</dbReference>
<feature type="transmembrane region" description="Helical" evidence="7">
    <location>
        <begin position="12"/>
        <end position="34"/>
    </location>
</feature>
<feature type="transmembrane region" description="Helical" evidence="7">
    <location>
        <begin position="300"/>
        <end position="319"/>
    </location>
</feature>
<evidence type="ECO:0000313" key="11">
    <source>
        <dbReference type="EMBL" id="POB48506.1"/>
    </source>
</evidence>
<dbReference type="EMBL" id="PDGH01000077">
    <property type="protein sequence ID" value="POB48506.1"/>
    <property type="molecule type" value="Genomic_DNA"/>
</dbReference>
<keyword evidence="7" id="KW-0472">Membrane</keyword>
<keyword evidence="7" id="KW-1133">Transmembrane helix</keyword>
<dbReference type="CDD" id="cd11386">
    <property type="entry name" value="MCP_signal"/>
    <property type="match status" value="1"/>
</dbReference>
<evidence type="ECO:0000256" key="7">
    <source>
        <dbReference type="SAM" id="Phobius"/>
    </source>
</evidence>
<feature type="compositionally biased region" description="Polar residues" evidence="6">
    <location>
        <begin position="424"/>
        <end position="447"/>
    </location>
</feature>
<dbReference type="PROSITE" id="PS51753">
    <property type="entry name" value="HBM"/>
    <property type="match status" value="1"/>
</dbReference>
<keyword evidence="2 4" id="KW-0807">Transducer</keyword>
<comment type="similarity">
    <text evidence="3">Belongs to the methyl-accepting chemotaxis (MCP) protein family.</text>
</comment>
<evidence type="ECO:0000259" key="9">
    <source>
        <dbReference type="PROSITE" id="PS50885"/>
    </source>
</evidence>
<dbReference type="RefSeq" id="WP_103200234.1">
    <property type="nucleotide sequence ID" value="NZ_JASMUA010000003.1"/>
</dbReference>
<evidence type="ECO:0000256" key="2">
    <source>
        <dbReference type="ARBA" id="ARBA00023224"/>
    </source>
</evidence>
<comment type="caution">
    <text evidence="11">The sequence shown here is derived from an EMBL/GenBank/DDBJ whole genome shotgun (WGS) entry which is preliminary data.</text>
</comment>
<dbReference type="InterPro" id="IPR004089">
    <property type="entry name" value="MCPsignal_dom"/>
</dbReference>
<sequence>MGLDNISISKKLYFSPLILILILLVIVLVSANLLNSLTKDMNRIAFDLAPDTELAAEMTDSVYGLRLTVKNFIETGDKQFVSRFQENASRWTQFMDRAYNEIQNPQRVQILKEIDGLKAQYLTTFTQVVVNNMNMRNEQVNGVLNVDGPQIEKRLTSVMESAKTDGDVVAAYHAGRALRSLLLARLYVAKFLVENRQAQVDRFNQEFKAVHSEIASLLATLESAQRRQLTNEAESLFTQYEKAANAVTSMIFARNEGIKTLDTIGPQVAQRIASLRESIASSMEQAAEQANENAEQSITFLYGIAAIAIVIGLLFSFVITRSLIVKVQRTTNVLQDIAQGEGDLTIRVPTSGNDELDVLAGHYNTFAGKLQHTIRQMSEAAAQMLQAAEILALKARDTQSEVREQQSQAQVAASAMTEMSASAQEVSGSAQQAADLSQSTADSATQGSKVVMEATQSMQKLNEQIASAGDTVEQLRADSEQIGTVLDVIRSIAEQTNLLALNAAIEAARAGEQGRGFAVVADEVRSLASRTQESTEEIQTIIGSLQQRAELANKAMHQSRQSAEQTAEQVHSAESALTSITGFITQINDSIGQISTAANQQAIASDEVSVNVNNMSDISEKTLVQSSETTESAQAMKRLGEQVNQLLKQFKV</sequence>
<comment type="subcellular location">
    <subcellularLocation>
        <location evidence="1">Membrane</location>
    </subcellularLocation>
</comment>
<keyword evidence="5" id="KW-0175">Coiled coil</keyword>
<dbReference type="FunFam" id="1.10.287.950:FF:000001">
    <property type="entry name" value="Methyl-accepting chemotaxis sensory transducer"/>
    <property type="match status" value="1"/>
</dbReference>
<dbReference type="AlphaFoldDB" id="A0A2S3R4A2"/>
<dbReference type="InterPro" id="IPR003660">
    <property type="entry name" value="HAMP_dom"/>
</dbReference>
<feature type="domain" description="HBM" evidence="10">
    <location>
        <begin position="47"/>
        <end position="287"/>
    </location>
</feature>
<feature type="coiled-coil region" evidence="5">
    <location>
        <begin position="451"/>
        <end position="478"/>
    </location>
</feature>
<feature type="domain" description="Methyl-accepting transducer" evidence="8">
    <location>
        <begin position="380"/>
        <end position="616"/>
    </location>
</feature>
<dbReference type="SMART" id="SM00283">
    <property type="entry name" value="MA"/>
    <property type="match status" value="1"/>
</dbReference>
<dbReference type="CDD" id="cd06225">
    <property type="entry name" value="HAMP"/>
    <property type="match status" value="1"/>
</dbReference>
<dbReference type="GO" id="GO:0007165">
    <property type="term" value="P:signal transduction"/>
    <property type="evidence" value="ECO:0007669"/>
    <property type="project" value="UniProtKB-KW"/>
</dbReference>
<evidence type="ECO:0000313" key="12">
    <source>
        <dbReference type="Proteomes" id="UP000237466"/>
    </source>
</evidence>
<dbReference type="Pfam" id="PF00672">
    <property type="entry name" value="HAMP"/>
    <property type="match status" value="1"/>
</dbReference>
<gene>
    <name evidence="11" type="ORF">CRN52_10070</name>
</gene>
<dbReference type="PROSITE" id="PS50111">
    <property type="entry name" value="CHEMOTAXIS_TRANSDUC_2"/>
    <property type="match status" value="1"/>
</dbReference>
<feature type="region of interest" description="Disordered" evidence="6">
    <location>
        <begin position="402"/>
        <end position="447"/>
    </location>
</feature>
<evidence type="ECO:0000256" key="5">
    <source>
        <dbReference type="SAM" id="Coils"/>
    </source>
</evidence>
<evidence type="ECO:0000256" key="1">
    <source>
        <dbReference type="ARBA" id="ARBA00004370"/>
    </source>
</evidence>
<dbReference type="InterPro" id="IPR032255">
    <property type="entry name" value="HBM"/>
</dbReference>
<feature type="compositionally biased region" description="Low complexity" evidence="6">
    <location>
        <begin position="405"/>
        <end position="423"/>
    </location>
</feature>
<dbReference type="GO" id="GO:0006935">
    <property type="term" value="P:chemotaxis"/>
    <property type="evidence" value="ECO:0007669"/>
    <property type="project" value="UniProtKB-ARBA"/>
</dbReference>
<evidence type="ECO:0000259" key="8">
    <source>
        <dbReference type="PROSITE" id="PS50111"/>
    </source>
</evidence>
<proteinExistence type="inferred from homology"/>
<evidence type="ECO:0000259" key="10">
    <source>
        <dbReference type="PROSITE" id="PS51753"/>
    </source>
</evidence>
<dbReference type="Proteomes" id="UP000237466">
    <property type="component" value="Unassembled WGS sequence"/>
</dbReference>
<dbReference type="PROSITE" id="PS50885">
    <property type="entry name" value="HAMP"/>
    <property type="match status" value="1"/>
</dbReference>
<protein>
    <submittedName>
        <fullName evidence="11">Methyl-accepting chemotaxis protein</fullName>
    </submittedName>
</protein>
<evidence type="ECO:0000256" key="3">
    <source>
        <dbReference type="ARBA" id="ARBA00029447"/>
    </source>
</evidence>
<evidence type="ECO:0000256" key="6">
    <source>
        <dbReference type="SAM" id="MobiDB-lite"/>
    </source>
</evidence>
<accession>A0A2S3R4A2</accession>
<evidence type="ECO:0000256" key="4">
    <source>
        <dbReference type="PROSITE-ProRule" id="PRU00284"/>
    </source>
</evidence>
<keyword evidence="7" id="KW-0812">Transmembrane</keyword>
<dbReference type="GO" id="GO:0016020">
    <property type="term" value="C:membrane"/>
    <property type="evidence" value="ECO:0007669"/>
    <property type="project" value="UniProtKB-SubCell"/>
</dbReference>
<organism evidence="11 12">
    <name type="scientific">Vibrio vulnificus</name>
    <dbReference type="NCBI Taxonomy" id="672"/>
    <lineage>
        <taxon>Bacteria</taxon>
        <taxon>Pseudomonadati</taxon>
        <taxon>Pseudomonadota</taxon>
        <taxon>Gammaproteobacteria</taxon>
        <taxon>Vibrionales</taxon>
        <taxon>Vibrionaceae</taxon>
        <taxon>Vibrio</taxon>
    </lineage>
</organism>